<name>A0ABP8LYS8_9BACT</name>
<dbReference type="SMART" id="SM00363">
    <property type="entry name" value="S4"/>
    <property type="match status" value="1"/>
</dbReference>
<dbReference type="Gene3D" id="3.30.70.580">
    <property type="entry name" value="Pseudouridine synthase I, catalytic domain, N-terminal subdomain"/>
    <property type="match status" value="1"/>
</dbReference>
<dbReference type="PANTHER" id="PTHR47683">
    <property type="entry name" value="PSEUDOURIDINE SYNTHASE FAMILY PROTEIN-RELATED"/>
    <property type="match status" value="1"/>
</dbReference>
<dbReference type="SUPFAM" id="SSF55174">
    <property type="entry name" value="Alpha-L RNA-binding motif"/>
    <property type="match status" value="1"/>
</dbReference>
<dbReference type="InterPro" id="IPR050343">
    <property type="entry name" value="RsuA_PseudoU_synthase"/>
</dbReference>
<dbReference type="InterPro" id="IPR018496">
    <property type="entry name" value="PsdUridine_synth_RsuA/RluB_CS"/>
</dbReference>
<dbReference type="InterPro" id="IPR000748">
    <property type="entry name" value="PsdUridine_synth_RsuA/RluB/E/F"/>
</dbReference>
<evidence type="ECO:0000313" key="8">
    <source>
        <dbReference type="Proteomes" id="UP001500552"/>
    </source>
</evidence>
<protein>
    <recommendedName>
        <fullName evidence="4">Pseudouridine synthase</fullName>
        <ecNumber evidence="4">5.4.99.-</ecNumber>
    </recommendedName>
</protein>
<dbReference type="InterPro" id="IPR042092">
    <property type="entry name" value="PsdUridine_s_RsuA/RluB/E/F_cat"/>
</dbReference>
<evidence type="ECO:0000256" key="4">
    <source>
        <dbReference type="RuleBase" id="RU003887"/>
    </source>
</evidence>
<reference evidence="8" key="1">
    <citation type="journal article" date="2019" name="Int. J. Syst. Evol. Microbiol.">
        <title>The Global Catalogue of Microorganisms (GCM) 10K type strain sequencing project: providing services to taxonomists for standard genome sequencing and annotation.</title>
        <authorList>
            <consortium name="The Broad Institute Genomics Platform"/>
            <consortium name="The Broad Institute Genome Sequencing Center for Infectious Disease"/>
            <person name="Wu L."/>
            <person name="Ma J."/>
        </authorList>
    </citation>
    <scope>NUCLEOTIDE SEQUENCE [LARGE SCALE GENOMIC DNA]</scope>
    <source>
        <strain evidence="8">JCM 17926</strain>
    </source>
</reference>
<dbReference type="InterPro" id="IPR002942">
    <property type="entry name" value="S4_RNA-bd"/>
</dbReference>
<keyword evidence="3" id="KW-0694">RNA-binding</keyword>
<dbReference type="Gene3D" id="3.30.70.1560">
    <property type="entry name" value="Alpha-L RNA-binding motif"/>
    <property type="match status" value="1"/>
</dbReference>
<evidence type="ECO:0000256" key="1">
    <source>
        <dbReference type="ARBA" id="ARBA00008348"/>
    </source>
</evidence>
<dbReference type="Proteomes" id="UP001500552">
    <property type="component" value="Unassembled WGS sequence"/>
</dbReference>
<dbReference type="SUPFAM" id="SSF55120">
    <property type="entry name" value="Pseudouridine synthase"/>
    <property type="match status" value="1"/>
</dbReference>
<dbReference type="EMBL" id="BAABHC010000020">
    <property type="protein sequence ID" value="GAA4439083.1"/>
    <property type="molecule type" value="Genomic_DNA"/>
</dbReference>
<dbReference type="InterPro" id="IPR006145">
    <property type="entry name" value="PsdUridine_synth_RsuA/RluA"/>
</dbReference>
<evidence type="ECO:0000256" key="5">
    <source>
        <dbReference type="SAM" id="MobiDB-lite"/>
    </source>
</evidence>
<dbReference type="InterPro" id="IPR020094">
    <property type="entry name" value="TruA/RsuA/RluB/E/F_N"/>
</dbReference>
<evidence type="ECO:0000259" key="6">
    <source>
        <dbReference type="SMART" id="SM00363"/>
    </source>
</evidence>
<evidence type="ECO:0000313" key="7">
    <source>
        <dbReference type="EMBL" id="GAA4439083.1"/>
    </source>
</evidence>
<dbReference type="Gene3D" id="3.10.290.10">
    <property type="entry name" value="RNA-binding S4 domain"/>
    <property type="match status" value="1"/>
</dbReference>
<dbReference type="Pfam" id="PF01479">
    <property type="entry name" value="S4"/>
    <property type="match status" value="1"/>
</dbReference>
<dbReference type="InterPro" id="IPR036986">
    <property type="entry name" value="S4_RNA-bd_sf"/>
</dbReference>
<feature type="region of interest" description="Disordered" evidence="5">
    <location>
        <begin position="241"/>
        <end position="340"/>
    </location>
</feature>
<dbReference type="CDD" id="cd00165">
    <property type="entry name" value="S4"/>
    <property type="match status" value="1"/>
</dbReference>
<dbReference type="PANTHER" id="PTHR47683:SF2">
    <property type="entry name" value="RNA-BINDING S4 DOMAIN-CONTAINING PROTEIN"/>
    <property type="match status" value="1"/>
</dbReference>
<comment type="caution">
    <text evidence="7">The sequence shown here is derived from an EMBL/GenBank/DDBJ whole genome shotgun (WGS) entry which is preliminary data.</text>
</comment>
<evidence type="ECO:0000256" key="3">
    <source>
        <dbReference type="PROSITE-ProRule" id="PRU00182"/>
    </source>
</evidence>
<evidence type="ECO:0000256" key="2">
    <source>
        <dbReference type="ARBA" id="ARBA00023235"/>
    </source>
</evidence>
<dbReference type="InterPro" id="IPR020103">
    <property type="entry name" value="PsdUridine_synth_cat_dom_sf"/>
</dbReference>
<dbReference type="NCBIfam" id="TIGR00093">
    <property type="entry name" value="pseudouridine synthase"/>
    <property type="match status" value="1"/>
</dbReference>
<gene>
    <name evidence="7" type="primary">rluF_2</name>
    <name evidence="7" type="ORF">GCM10023188_35130</name>
</gene>
<comment type="similarity">
    <text evidence="1 4">Belongs to the pseudouridine synthase RsuA family.</text>
</comment>
<dbReference type="PROSITE" id="PS50889">
    <property type="entry name" value="S4"/>
    <property type="match status" value="1"/>
</dbReference>
<dbReference type="NCBIfam" id="NF007784">
    <property type="entry name" value="PRK10475.1"/>
    <property type="match status" value="1"/>
</dbReference>
<keyword evidence="2 4" id="KW-0413">Isomerase</keyword>
<keyword evidence="8" id="KW-1185">Reference proteome</keyword>
<sequence length="340" mass="37457">MTTDTTTRLNKFISDSGFCSRREADQYIEEGRVTINEKQARMGATVKAGDKVAVDGEPIKHRKPTDRPVYIAFNKPAGVTTTTDTKDKNNIIDFIGFPKRIFPIGRLDNPTEGLILLTNNGDIINKILRAGNLHEKEYIVTVDKPVTPEFISRMSGGVRILDTVTQKCFVQQQGKNTFRIILTQGLNRQIRRMCEALEYKVVKLKRTRVMNIKLGNQPVGNWRHLTQEETDTLHQLLSESVNTEDASYLDTAEAPAPPKRRSARPKTAGAGKPKPASARLKGGPVKPKEELLNPKSASLRKKGAGGRGTRGASKAAPAGRSKSAPGKPRENTGRPKGRRG</sequence>
<dbReference type="Pfam" id="PF00849">
    <property type="entry name" value="PseudoU_synth_2"/>
    <property type="match status" value="1"/>
</dbReference>
<proteinExistence type="inferred from homology"/>
<feature type="domain" description="RNA-binding S4" evidence="6">
    <location>
        <begin position="7"/>
        <end position="63"/>
    </location>
</feature>
<accession>A0ABP8LYS8</accession>
<dbReference type="PROSITE" id="PS01149">
    <property type="entry name" value="PSI_RSU"/>
    <property type="match status" value="1"/>
</dbReference>
<dbReference type="RefSeq" id="WP_345160864.1">
    <property type="nucleotide sequence ID" value="NZ_BAABHC010000020.1"/>
</dbReference>
<organism evidence="7 8">
    <name type="scientific">Pontibacter saemangeumensis</name>
    <dbReference type="NCBI Taxonomy" id="1084525"/>
    <lineage>
        <taxon>Bacteria</taxon>
        <taxon>Pseudomonadati</taxon>
        <taxon>Bacteroidota</taxon>
        <taxon>Cytophagia</taxon>
        <taxon>Cytophagales</taxon>
        <taxon>Hymenobacteraceae</taxon>
        <taxon>Pontibacter</taxon>
    </lineage>
</organism>
<dbReference type="EC" id="5.4.99.-" evidence="4"/>